<feature type="transmembrane region" description="Helical" evidence="4">
    <location>
        <begin position="222"/>
        <end position="246"/>
    </location>
</feature>
<accession>A0A0N0XLZ9</accession>
<feature type="transmembrane region" description="Helical" evidence="4">
    <location>
        <begin position="168"/>
        <end position="189"/>
    </location>
</feature>
<dbReference type="OrthoDB" id="5317164at2"/>
<dbReference type="AlphaFoldDB" id="A0A0N0XLZ9"/>
<organism evidence="5 6">
    <name type="scientific">Amantichitinum ursilacus</name>
    <dbReference type="NCBI Taxonomy" id="857265"/>
    <lineage>
        <taxon>Bacteria</taxon>
        <taxon>Pseudomonadati</taxon>
        <taxon>Pseudomonadota</taxon>
        <taxon>Betaproteobacteria</taxon>
        <taxon>Neisseriales</taxon>
        <taxon>Chitinibacteraceae</taxon>
        <taxon>Amantichitinum</taxon>
    </lineage>
</organism>
<feature type="transmembrane region" description="Helical" evidence="4">
    <location>
        <begin position="83"/>
        <end position="100"/>
    </location>
</feature>
<evidence type="ECO:0000313" key="6">
    <source>
        <dbReference type="Proteomes" id="UP000037939"/>
    </source>
</evidence>
<keyword evidence="2 4" id="KW-1133">Transmembrane helix</keyword>
<evidence type="ECO:0000256" key="4">
    <source>
        <dbReference type="SAM" id="Phobius"/>
    </source>
</evidence>
<keyword evidence="6" id="KW-1185">Reference proteome</keyword>
<dbReference type="PANTHER" id="PTHR23523">
    <property type="match status" value="1"/>
</dbReference>
<name>A0A0N0XLZ9_9NEIS</name>
<proteinExistence type="predicted"/>
<dbReference type="GO" id="GO:0022857">
    <property type="term" value="F:transmembrane transporter activity"/>
    <property type="evidence" value="ECO:0007669"/>
    <property type="project" value="InterPro"/>
</dbReference>
<evidence type="ECO:0000256" key="1">
    <source>
        <dbReference type="ARBA" id="ARBA00022692"/>
    </source>
</evidence>
<gene>
    <name evidence="5" type="primary">yycB</name>
    <name evidence="5" type="ORF">WG78_06050</name>
</gene>
<feature type="transmembrane region" description="Helical" evidence="4">
    <location>
        <begin position="373"/>
        <end position="391"/>
    </location>
</feature>
<dbReference type="EMBL" id="LAQT01000003">
    <property type="protein sequence ID" value="KPC54189.1"/>
    <property type="molecule type" value="Genomic_DNA"/>
</dbReference>
<dbReference type="SUPFAM" id="SSF103473">
    <property type="entry name" value="MFS general substrate transporter"/>
    <property type="match status" value="1"/>
</dbReference>
<dbReference type="InterPro" id="IPR011701">
    <property type="entry name" value="MFS"/>
</dbReference>
<dbReference type="Gene3D" id="1.20.1250.20">
    <property type="entry name" value="MFS general substrate transporter like domains"/>
    <property type="match status" value="1"/>
</dbReference>
<dbReference type="Pfam" id="PF07690">
    <property type="entry name" value="MFS_1"/>
    <property type="match status" value="1"/>
</dbReference>
<comment type="caution">
    <text evidence="5">The sequence shown here is derived from an EMBL/GenBank/DDBJ whole genome shotgun (WGS) entry which is preliminary data.</text>
</comment>
<feature type="transmembrane region" description="Helical" evidence="4">
    <location>
        <begin position="283"/>
        <end position="302"/>
    </location>
</feature>
<sequence>MQASASNAAPQRRPLPIIVGIVLIGASLRAPITALGPILGDIQQDLSLSDTAAGVLNALPLMIFALLSLITPALGRRWGLERGLGFALVAISAGIVVRSLPLPGVLWLGTLLASGGIAIGNVLLPGYVKREFPDKAAWLIGLYAASMATFAGLAAGVAVPIAHAAGSSWRMAIACALPLSIIALGVWLPPLASRPPHHRATAQAHSVQTPLTPWKQALGWQVALFFACHSFIFYSLVTWYAAIAAAQGVTPTAAGFDLLLYQVVAVAANLATAPLIKRSKDQRAIGFLCGALLLIGTLGLAAAAPLPLLWLLLAGLGAGFSMSTSLSLFALRASNPDQAARLSGMAQFVGYSGSACGPILFGGLHEYAGNWNGSLAMLVLASVLVTLFAVLSGRGKTLR</sequence>
<dbReference type="InterPro" id="IPR052524">
    <property type="entry name" value="MFS_Cyanate_Porter"/>
</dbReference>
<feature type="transmembrane region" description="Helical" evidence="4">
    <location>
        <begin position="51"/>
        <end position="71"/>
    </location>
</feature>
<evidence type="ECO:0000256" key="2">
    <source>
        <dbReference type="ARBA" id="ARBA00022989"/>
    </source>
</evidence>
<evidence type="ECO:0000256" key="3">
    <source>
        <dbReference type="ARBA" id="ARBA00023136"/>
    </source>
</evidence>
<feature type="transmembrane region" description="Helical" evidence="4">
    <location>
        <begin position="258"/>
        <end position="276"/>
    </location>
</feature>
<dbReference type="RefSeq" id="WP_053936882.1">
    <property type="nucleotide sequence ID" value="NZ_LAQT01000003.1"/>
</dbReference>
<feature type="transmembrane region" description="Helical" evidence="4">
    <location>
        <begin position="15"/>
        <end position="39"/>
    </location>
</feature>
<reference evidence="5 6" key="1">
    <citation type="submission" date="2015-07" db="EMBL/GenBank/DDBJ databases">
        <title>Draft genome sequence of the Amantichitinum ursilacus IGB-41, a new chitin-degrading bacterium.</title>
        <authorList>
            <person name="Kirstahler P."/>
            <person name="Guenther M."/>
            <person name="Grumaz C."/>
            <person name="Rupp S."/>
            <person name="Zibek S."/>
            <person name="Sohn K."/>
        </authorList>
    </citation>
    <scope>NUCLEOTIDE SEQUENCE [LARGE SCALE GENOMIC DNA]</scope>
    <source>
        <strain evidence="5 6">IGB-41</strain>
    </source>
</reference>
<dbReference type="InterPro" id="IPR036259">
    <property type="entry name" value="MFS_trans_sf"/>
</dbReference>
<feature type="transmembrane region" description="Helical" evidence="4">
    <location>
        <begin position="308"/>
        <end position="330"/>
    </location>
</feature>
<dbReference type="Proteomes" id="UP000037939">
    <property type="component" value="Unassembled WGS sequence"/>
</dbReference>
<feature type="transmembrane region" description="Helical" evidence="4">
    <location>
        <begin position="106"/>
        <end position="124"/>
    </location>
</feature>
<dbReference type="PANTHER" id="PTHR23523:SF2">
    <property type="entry name" value="2-NITROIMIDAZOLE TRANSPORTER"/>
    <property type="match status" value="1"/>
</dbReference>
<keyword evidence="3 4" id="KW-0472">Membrane</keyword>
<keyword evidence="1 4" id="KW-0812">Transmembrane</keyword>
<feature type="transmembrane region" description="Helical" evidence="4">
    <location>
        <begin position="342"/>
        <end position="361"/>
    </location>
</feature>
<dbReference type="STRING" id="857265.WG78_06050"/>
<feature type="transmembrane region" description="Helical" evidence="4">
    <location>
        <begin position="136"/>
        <end position="162"/>
    </location>
</feature>
<evidence type="ECO:0000313" key="5">
    <source>
        <dbReference type="EMBL" id="KPC54189.1"/>
    </source>
</evidence>
<protein>
    <submittedName>
        <fullName evidence="5">Putative transporter YycB</fullName>
    </submittedName>
</protein>